<accession>A0A1X0P660</accession>
<feature type="compositionally biased region" description="Polar residues" evidence="1">
    <location>
        <begin position="130"/>
        <end position="168"/>
    </location>
</feature>
<dbReference type="GeneID" id="39981717"/>
<feature type="compositionally biased region" description="Low complexity" evidence="1">
    <location>
        <begin position="214"/>
        <end position="233"/>
    </location>
</feature>
<evidence type="ECO:0000313" key="3">
    <source>
        <dbReference type="EMBL" id="ORC92417.1"/>
    </source>
</evidence>
<feature type="region of interest" description="Disordered" evidence="1">
    <location>
        <begin position="25"/>
        <end position="279"/>
    </location>
</feature>
<dbReference type="AlphaFoldDB" id="A0A1X0P660"/>
<gene>
    <name evidence="3" type="ORF">TM35_000031700</name>
</gene>
<dbReference type="EMBL" id="NBCO01000003">
    <property type="protein sequence ID" value="ORC92417.1"/>
    <property type="molecule type" value="Genomic_DNA"/>
</dbReference>
<evidence type="ECO:0000313" key="4">
    <source>
        <dbReference type="Proteomes" id="UP000192257"/>
    </source>
</evidence>
<evidence type="ECO:0008006" key="5">
    <source>
        <dbReference type="Google" id="ProtNLM"/>
    </source>
</evidence>
<keyword evidence="2" id="KW-0732">Signal</keyword>
<feature type="compositionally biased region" description="Low complexity" evidence="1">
    <location>
        <begin position="249"/>
        <end position="265"/>
    </location>
</feature>
<feature type="signal peptide" evidence="2">
    <location>
        <begin position="1"/>
        <end position="18"/>
    </location>
</feature>
<reference evidence="3 4" key="1">
    <citation type="submission" date="2017-03" db="EMBL/GenBank/DDBJ databases">
        <title>An alternative strategy for trypanosome survival in the mammalian bloodstream revealed through genome and transcriptome analysis of the ubiquitous bovine parasite Trypanosoma (Megatrypanum) theileri.</title>
        <authorList>
            <person name="Kelly S."/>
            <person name="Ivens A."/>
            <person name="Mott A."/>
            <person name="O'Neill E."/>
            <person name="Emms D."/>
            <person name="Macleod O."/>
            <person name="Voorheis P."/>
            <person name="Matthews J."/>
            <person name="Matthews K."/>
            <person name="Carrington M."/>
        </authorList>
    </citation>
    <scope>NUCLEOTIDE SEQUENCE [LARGE SCALE GENOMIC DNA]</scope>
    <source>
        <strain evidence="3">Edinburgh</strain>
    </source>
</reference>
<dbReference type="RefSeq" id="XP_028886483.1">
    <property type="nucleotide sequence ID" value="XM_029021937.1"/>
</dbReference>
<organism evidence="3 4">
    <name type="scientific">Trypanosoma theileri</name>
    <dbReference type="NCBI Taxonomy" id="67003"/>
    <lineage>
        <taxon>Eukaryota</taxon>
        <taxon>Discoba</taxon>
        <taxon>Euglenozoa</taxon>
        <taxon>Kinetoplastea</taxon>
        <taxon>Metakinetoplastina</taxon>
        <taxon>Trypanosomatida</taxon>
        <taxon>Trypanosomatidae</taxon>
        <taxon>Trypanosoma</taxon>
    </lineage>
</organism>
<proteinExistence type="predicted"/>
<feature type="chain" id="PRO_5012665018" description="Mucin TcMUCII" evidence="2">
    <location>
        <begin position="19"/>
        <end position="300"/>
    </location>
</feature>
<dbReference type="PROSITE" id="PS51257">
    <property type="entry name" value="PROKAR_LIPOPROTEIN"/>
    <property type="match status" value="1"/>
</dbReference>
<protein>
    <recommendedName>
        <fullName evidence="5">Mucin TcMUCII</fullName>
    </recommendedName>
</protein>
<evidence type="ECO:0000256" key="1">
    <source>
        <dbReference type="SAM" id="MobiDB-lite"/>
    </source>
</evidence>
<comment type="caution">
    <text evidence="3">The sequence shown here is derived from an EMBL/GenBank/DDBJ whole genome shotgun (WGS) entry which is preliminary data.</text>
</comment>
<dbReference type="VEuPathDB" id="TriTrypDB:TM35_000031700"/>
<feature type="compositionally biased region" description="Low complexity" evidence="1">
    <location>
        <begin position="80"/>
        <end position="100"/>
    </location>
</feature>
<keyword evidence="4" id="KW-1185">Reference proteome</keyword>
<name>A0A1X0P660_9TRYP</name>
<sequence length="300" mass="30782">MMMRSVLCFLTFLLSVSCVYVSAEEARGSHMSPTEAEDPEGACKDSQKNDGSCASRVSAAPSTGMSPATPPKAPQQLGLGASSGPVGAAPTGPGTAITTTRGDTAALPDGQTSNRGLKNADDREAGPRENNPQPGLSSSLSPDQQPHDGSTMSGSEGQMRTNVGTSQDSQEENRNTEMDTGSTGSQRTDDSTQNPTADAPPAEITPSDSPSGDSNTLNNTGTESNSTTDTVTTLEGSEETNDDTTNAVSESTTTTTTTTLPPELTNNKKGDADSSSSISSSVWVRVPLLIVVTLACILVC</sequence>
<dbReference type="Proteomes" id="UP000192257">
    <property type="component" value="Unassembled WGS sequence"/>
</dbReference>
<feature type="compositionally biased region" description="Polar residues" evidence="1">
    <location>
        <begin position="178"/>
        <end position="196"/>
    </location>
</feature>
<feature type="compositionally biased region" description="Basic and acidic residues" evidence="1">
    <location>
        <begin position="118"/>
        <end position="127"/>
    </location>
</feature>
<evidence type="ECO:0000256" key="2">
    <source>
        <dbReference type="SAM" id="SignalP"/>
    </source>
</evidence>